<feature type="non-terminal residue" evidence="1">
    <location>
        <position position="82"/>
    </location>
</feature>
<reference evidence="1" key="1">
    <citation type="submission" date="2018-05" db="EMBL/GenBank/DDBJ databases">
        <authorList>
            <person name="Lanie J.A."/>
            <person name="Ng W.-L."/>
            <person name="Kazmierczak K.M."/>
            <person name="Andrzejewski T.M."/>
            <person name="Davidsen T.M."/>
            <person name="Wayne K.J."/>
            <person name="Tettelin H."/>
            <person name="Glass J.I."/>
            <person name="Rusch D."/>
            <person name="Podicherti R."/>
            <person name="Tsui H.-C.T."/>
            <person name="Winkler M.E."/>
        </authorList>
    </citation>
    <scope>NUCLEOTIDE SEQUENCE</scope>
</reference>
<dbReference type="EMBL" id="UINC01100200">
    <property type="protein sequence ID" value="SVC60079.1"/>
    <property type="molecule type" value="Genomic_DNA"/>
</dbReference>
<proteinExistence type="predicted"/>
<dbReference type="AlphaFoldDB" id="A0A382NFV3"/>
<gene>
    <name evidence="1" type="ORF">METZ01_LOCUS312933</name>
</gene>
<organism evidence="1">
    <name type="scientific">marine metagenome</name>
    <dbReference type="NCBI Taxonomy" id="408172"/>
    <lineage>
        <taxon>unclassified sequences</taxon>
        <taxon>metagenomes</taxon>
        <taxon>ecological metagenomes</taxon>
    </lineage>
</organism>
<sequence>VMVGGVTGGEARTQELNSLDFVDANILARMLRSREVTAVEVMEFFLDQIERLNPLVNAIPTLRPRHELLTEARNADSLLNKG</sequence>
<feature type="non-terminal residue" evidence="1">
    <location>
        <position position="1"/>
    </location>
</feature>
<evidence type="ECO:0008006" key="2">
    <source>
        <dbReference type="Google" id="ProtNLM"/>
    </source>
</evidence>
<evidence type="ECO:0000313" key="1">
    <source>
        <dbReference type="EMBL" id="SVC60079.1"/>
    </source>
</evidence>
<accession>A0A382NFV3</accession>
<name>A0A382NFV3_9ZZZZ</name>
<dbReference type="SUPFAM" id="SSF75304">
    <property type="entry name" value="Amidase signature (AS) enzymes"/>
    <property type="match status" value="1"/>
</dbReference>
<dbReference type="InterPro" id="IPR036928">
    <property type="entry name" value="AS_sf"/>
</dbReference>
<protein>
    <recommendedName>
        <fullName evidence="2">Amidase domain-containing protein</fullName>
    </recommendedName>
</protein>
<dbReference type="Gene3D" id="3.90.1300.10">
    <property type="entry name" value="Amidase signature (AS) domain"/>
    <property type="match status" value="1"/>
</dbReference>